<protein>
    <submittedName>
        <fullName evidence="2">TetR family transcriptional regulator</fullName>
    </submittedName>
</protein>
<organism evidence="2 3">
    <name type="scientific">Intrasporangium chromatireducens Q5-1</name>
    <dbReference type="NCBI Taxonomy" id="584657"/>
    <lineage>
        <taxon>Bacteria</taxon>
        <taxon>Bacillati</taxon>
        <taxon>Actinomycetota</taxon>
        <taxon>Actinomycetes</taxon>
        <taxon>Micrococcales</taxon>
        <taxon>Intrasporangiaceae</taxon>
        <taxon>Intrasporangium</taxon>
    </lineage>
</organism>
<evidence type="ECO:0000256" key="1">
    <source>
        <dbReference type="SAM" id="Phobius"/>
    </source>
</evidence>
<comment type="caution">
    <text evidence="2">The sequence shown here is derived from an EMBL/GenBank/DDBJ whole genome shotgun (WGS) entry which is preliminary data.</text>
</comment>
<keyword evidence="3" id="KW-1185">Reference proteome</keyword>
<dbReference type="EMBL" id="AWQS01000333">
    <property type="protein sequence ID" value="EWT04103.1"/>
    <property type="molecule type" value="Genomic_DNA"/>
</dbReference>
<keyword evidence="1" id="KW-0472">Membrane</keyword>
<dbReference type="OrthoDB" id="5147470at2"/>
<dbReference type="Proteomes" id="UP000019494">
    <property type="component" value="Unassembled WGS sequence"/>
</dbReference>
<accession>W9GH14</accession>
<reference evidence="3" key="1">
    <citation type="submission" date="2013-08" db="EMBL/GenBank/DDBJ databases">
        <title>Intrasporangium oryzae NRRL B-24470.</title>
        <authorList>
            <person name="Liu H."/>
            <person name="Wang G."/>
        </authorList>
    </citation>
    <scope>NUCLEOTIDE SEQUENCE [LARGE SCALE GENOMIC DNA]</scope>
    <source>
        <strain evidence="3">Q5-1</strain>
    </source>
</reference>
<keyword evidence="1" id="KW-1133">Transmembrane helix</keyword>
<dbReference type="Pfam" id="PF14155">
    <property type="entry name" value="DUF4307"/>
    <property type="match status" value="1"/>
</dbReference>
<feature type="transmembrane region" description="Helical" evidence="1">
    <location>
        <begin position="12"/>
        <end position="33"/>
    </location>
</feature>
<sequence>MSLPKPAPGTLKWWIVGTIGIGGGIAMAIWFGLSATLGVPTWETLSFKVVNDQTITVKFQVNRPSGQPMTCQVRALAKDFSTVGSVEAKVPRASSDTSEQTVTFRTTTRAVSGEVRTCTMP</sequence>
<evidence type="ECO:0000313" key="3">
    <source>
        <dbReference type="Proteomes" id="UP000019494"/>
    </source>
</evidence>
<name>W9GH14_9MICO</name>
<keyword evidence="1" id="KW-0812">Transmembrane</keyword>
<proteinExistence type="predicted"/>
<dbReference type="RefSeq" id="WP_034721754.1">
    <property type="nucleotide sequence ID" value="NZ_AWQS01000333.1"/>
</dbReference>
<dbReference type="InterPro" id="IPR025443">
    <property type="entry name" value="DUF4307"/>
</dbReference>
<gene>
    <name evidence="2" type="ORF">N864_14660</name>
</gene>
<dbReference type="AlphaFoldDB" id="W9GH14"/>
<evidence type="ECO:0000313" key="2">
    <source>
        <dbReference type="EMBL" id="EWT04103.1"/>
    </source>
</evidence>